<evidence type="ECO:0000256" key="1">
    <source>
        <dbReference type="SAM" id="MobiDB-lite"/>
    </source>
</evidence>
<reference evidence="2 3" key="1">
    <citation type="journal article" date="2014" name="BMC Genomics">
        <title>Genome sequencing of four Aureobasidium pullulans varieties: biotechnological potential, stress tolerance, and description of new species.</title>
        <authorList>
            <person name="Gostin Ar C."/>
            <person name="Ohm R.A."/>
            <person name="Kogej T."/>
            <person name="Sonjak S."/>
            <person name="Turk M."/>
            <person name="Zajc J."/>
            <person name="Zalar P."/>
            <person name="Grube M."/>
            <person name="Sun H."/>
            <person name="Han J."/>
            <person name="Sharma A."/>
            <person name="Chiniquy J."/>
            <person name="Ngan C.Y."/>
            <person name="Lipzen A."/>
            <person name="Barry K."/>
            <person name="Grigoriev I.V."/>
            <person name="Gunde-Cimerman N."/>
        </authorList>
    </citation>
    <scope>NUCLEOTIDE SEQUENCE [LARGE SCALE GENOMIC DNA]</scope>
    <source>
        <strain evidence="2 3">CBS 147.97</strain>
    </source>
</reference>
<dbReference type="RefSeq" id="XP_013425656.1">
    <property type="nucleotide sequence ID" value="XM_013570202.1"/>
</dbReference>
<dbReference type="EMBL" id="KL584714">
    <property type="protein sequence ID" value="KEQ71284.1"/>
    <property type="molecule type" value="Genomic_DNA"/>
</dbReference>
<keyword evidence="3" id="KW-1185">Reference proteome</keyword>
<dbReference type="OrthoDB" id="3910132at2759"/>
<evidence type="ECO:0000313" key="3">
    <source>
        <dbReference type="Proteomes" id="UP000027730"/>
    </source>
</evidence>
<dbReference type="STRING" id="1043004.A0A074WI35"/>
<name>A0A074WI35_9PEZI</name>
<protein>
    <submittedName>
        <fullName evidence="2">Uncharacterized protein</fullName>
    </submittedName>
</protein>
<dbReference type="GeneID" id="25417206"/>
<gene>
    <name evidence="2" type="ORF">M436DRAFT_83574</name>
</gene>
<evidence type="ECO:0000313" key="2">
    <source>
        <dbReference type="EMBL" id="KEQ71284.1"/>
    </source>
</evidence>
<feature type="compositionally biased region" description="Acidic residues" evidence="1">
    <location>
        <begin position="85"/>
        <end position="97"/>
    </location>
</feature>
<dbReference type="AlphaFoldDB" id="A0A074WI35"/>
<feature type="compositionally biased region" description="Basic residues" evidence="1">
    <location>
        <begin position="151"/>
        <end position="162"/>
    </location>
</feature>
<sequence>MPCRDNTHEHIWPREGLLEIQRCEIFCGYCTGDAARVEYSWPWELRGHIREIHRSGEGMTITVSPRPPKPHVPTTSAKRKISEVEQNDSENDEDAEKNEDNSSKDPDYEDGSSKKKGKAKATASSDTKAPSDLSAGNAEKDTNGSPASLRLRARPIAKAKKTSLKDHAASLNPIGPNPGPPSPKRARQTASMGPQAPVSMNNYFIPTAQQAAVMRQELYGRNMQDAAAAVGGHMNTSGQGFAGYPQQNPNYVQGSVGNMAPRFGSMGPSTGTMGPLTGSLGRPTVNMGPYNSNMVPRMGSLGPSTGYMGAPPINMGLRASSIGPRAGSMGPRMGSMGPHPPNTVPYTNNTGPPTINTNPPIMAPRPTLLPSLTHGPINQQYRMTPPPPQTQNLYANHPNFIAPSTRNANHARIRDLTAHMLTDDNMSELAVINHYNHEIEYLRELRVNRLITASQMQQRGFVGGMGGQGQPPAVQQWGGSQGMVQQGGGQGSGQRVVFSGPQQQSGERNFSGGQQVGSQHPAVQQPAPVPGP</sequence>
<accession>A0A074WI35</accession>
<feature type="compositionally biased region" description="Gly residues" evidence="1">
    <location>
        <begin position="479"/>
        <end position="492"/>
    </location>
</feature>
<proteinExistence type="predicted"/>
<organism evidence="2 3">
    <name type="scientific">Aureobasidium namibiae CBS 147.97</name>
    <dbReference type="NCBI Taxonomy" id="1043004"/>
    <lineage>
        <taxon>Eukaryota</taxon>
        <taxon>Fungi</taxon>
        <taxon>Dikarya</taxon>
        <taxon>Ascomycota</taxon>
        <taxon>Pezizomycotina</taxon>
        <taxon>Dothideomycetes</taxon>
        <taxon>Dothideomycetidae</taxon>
        <taxon>Dothideales</taxon>
        <taxon>Saccotheciaceae</taxon>
        <taxon>Aureobasidium</taxon>
    </lineage>
</organism>
<feature type="region of interest" description="Disordered" evidence="1">
    <location>
        <begin position="465"/>
        <end position="532"/>
    </location>
</feature>
<feature type="region of interest" description="Disordered" evidence="1">
    <location>
        <begin position="56"/>
        <end position="194"/>
    </location>
</feature>
<feature type="compositionally biased region" description="Polar residues" evidence="1">
    <location>
        <begin position="501"/>
        <end position="518"/>
    </location>
</feature>
<dbReference type="Proteomes" id="UP000027730">
    <property type="component" value="Unassembled WGS sequence"/>
</dbReference>
<dbReference type="HOGENOM" id="CLU_511876_0_0_1"/>